<dbReference type="NCBIfam" id="NF041196">
    <property type="entry name" value="ScbR_bind_reg"/>
    <property type="match status" value="1"/>
</dbReference>
<keyword evidence="3" id="KW-0804">Transcription</keyword>
<feature type="DNA-binding region" description="H-T-H motif" evidence="4">
    <location>
        <begin position="31"/>
        <end position="50"/>
    </location>
</feature>
<dbReference type="InterPro" id="IPR001647">
    <property type="entry name" value="HTH_TetR"/>
</dbReference>
<dbReference type="EMBL" id="NSDM01000002">
    <property type="protein sequence ID" value="MDQ2583529.1"/>
    <property type="molecule type" value="Genomic_DNA"/>
</dbReference>
<dbReference type="InterPro" id="IPR036271">
    <property type="entry name" value="Tet_transcr_reg_TetR-rel_C_sf"/>
</dbReference>
<organism evidence="6 7">
    <name type="scientific">Saccharothrix yanglingensis</name>
    <dbReference type="NCBI Taxonomy" id="659496"/>
    <lineage>
        <taxon>Bacteria</taxon>
        <taxon>Bacillati</taxon>
        <taxon>Actinomycetota</taxon>
        <taxon>Actinomycetes</taxon>
        <taxon>Pseudonocardiales</taxon>
        <taxon>Pseudonocardiaceae</taxon>
        <taxon>Saccharothrix</taxon>
    </lineage>
</organism>
<keyword evidence="1" id="KW-0805">Transcription regulation</keyword>
<dbReference type="InterPro" id="IPR054126">
    <property type="entry name" value="CprB_TetR_C"/>
</dbReference>
<feature type="domain" description="HTH tetR-type" evidence="5">
    <location>
        <begin position="8"/>
        <end position="68"/>
    </location>
</feature>
<evidence type="ECO:0000256" key="3">
    <source>
        <dbReference type="ARBA" id="ARBA00023163"/>
    </source>
</evidence>
<evidence type="ECO:0000259" key="5">
    <source>
        <dbReference type="PROSITE" id="PS50977"/>
    </source>
</evidence>
<dbReference type="Pfam" id="PF21935">
    <property type="entry name" value="TetR_C_45"/>
    <property type="match status" value="1"/>
</dbReference>
<dbReference type="InterPro" id="IPR023772">
    <property type="entry name" value="DNA-bd_HTH_TetR-type_CS"/>
</dbReference>
<dbReference type="PRINTS" id="PR00455">
    <property type="entry name" value="HTHTETR"/>
</dbReference>
<keyword evidence="2 4" id="KW-0238">DNA-binding</keyword>
<dbReference type="Pfam" id="PF00440">
    <property type="entry name" value="TetR_N"/>
    <property type="match status" value="1"/>
</dbReference>
<evidence type="ECO:0000256" key="1">
    <source>
        <dbReference type="ARBA" id="ARBA00023015"/>
    </source>
</evidence>
<proteinExistence type="predicted"/>
<gene>
    <name evidence="6" type="ORF">CKY47_05945</name>
</gene>
<evidence type="ECO:0000313" key="7">
    <source>
        <dbReference type="Proteomes" id="UP001225605"/>
    </source>
</evidence>
<evidence type="ECO:0000313" key="6">
    <source>
        <dbReference type="EMBL" id="MDQ2583529.1"/>
    </source>
</evidence>
<evidence type="ECO:0000256" key="2">
    <source>
        <dbReference type="ARBA" id="ARBA00023125"/>
    </source>
</evidence>
<dbReference type="Gene3D" id="1.10.357.10">
    <property type="entry name" value="Tetracycline Repressor, domain 2"/>
    <property type="match status" value="1"/>
</dbReference>
<reference evidence="6 7" key="1">
    <citation type="submission" date="2017-06" db="EMBL/GenBank/DDBJ databases">
        <title>Cultured bacterium strain Saccharothrix yanglingensis Hhs.015.</title>
        <authorList>
            <person name="Xia Y."/>
        </authorList>
    </citation>
    <scope>NUCLEOTIDE SEQUENCE [LARGE SCALE GENOMIC DNA]</scope>
    <source>
        <strain evidence="6 7">Hhs.015</strain>
    </source>
</reference>
<evidence type="ECO:0000256" key="4">
    <source>
        <dbReference type="PROSITE-ProRule" id="PRU00335"/>
    </source>
</evidence>
<keyword evidence="7" id="KW-1185">Reference proteome</keyword>
<dbReference type="InterPro" id="IPR047923">
    <property type="entry name" value="ArpA-like"/>
</dbReference>
<dbReference type="Proteomes" id="UP001225605">
    <property type="component" value="Unassembled WGS sequence"/>
</dbReference>
<dbReference type="SUPFAM" id="SSF48498">
    <property type="entry name" value="Tetracyclin repressor-like, C-terminal domain"/>
    <property type="match status" value="1"/>
</dbReference>
<dbReference type="SUPFAM" id="SSF46689">
    <property type="entry name" value="Homeodomain-like"/>
    <property type="match status" value="1"/>
</dbReference>
<dbReference type="PANTHER" id="PTHR47506:SF6">
    <property type="entry name" value="HTH-TYPE TRANSCRIPTIONAL REPRESSOR NEMR"/>
    <property type="match status" value="1"/>
</dbReference>
<dbReference type="PANTHER" id="PTHR47506">
    <property type="entry name" value="TRANSCRIPTIONAL REGULATORY PROTEIN"/>
    <property type="match status" value="1"/>
</dbReference>
<dbReference type="PROSITE" id="PS01081">
    <property type="entry name" value="HTH_TETR_1"/>
    <property type="match status" value="1"/>
</dbReference>
<dbReference type="PROSITE" id="PS50977">
    <property type="entry name" value="HTH_TETR_2"/>
    <property type="match status" value="1"/>
</dbReference>
<accession>A0ABU0WWT7</accession>
<dbReference type="InterPro" id="IPR009057">
    <property type="entry name" value="Homeodomain-like_sf"/>
</dbReference>
<comment type="caution">
    <text evidence="6">The sequence shown here is derived from an EMBL/GenBank/DDBJ whole genome shotgun (WGS) entry which is preliminary data.</text>
</comment>
<name>A0ABU0WWT7_9PSEU</name>
<protein>
    <submittedName>
        <fullName evidence="6">TetR family transcriptional regulator</fullName>
    </submittedName>
</protein>
<dbReference type="RefSeq" id="WP_306744639.1">
    <property type="nucleotide sequence ID" value="NZ_NSDM01000002.1"/>
</dbReference>
<sequence>MARQERAEQTRNAILEAAASRFDTVGFLGASLSDILSEAGVTKGALYFHFKAKEDLADALVEEQFGMLDPIATVESPGLQTLIDWSHDLARSLQTDVRVRASIRLVIEQGSFVSPAGNAYKRWIDTAHGCLLAAKASGDLRKEVNAHDLAQFVVASFTGIQLSSQVLTGRADLSERVTFMWNTILHSVVPPRRLHKFTATPPSVVAHAASG</sequence>